<feature type="binding site" evidence="13">
    <location>
        <position position="32"/>
    </location>
    <ligand>
        <name>Ca(2+)</name>
        <dbReference type="ChEBI" id="CHEBI:29108"/>
    </ligand>
</feature>
<keyword evidence="17" id="KW-1185">Reference proteome</keyword>
<feature type="binding site" evidence="13">
    <location>
        <position position="21"/>
    </location>
    <ligand>
        <name>Ca(2+)</name>
        <dbReference type="ChEBI" id="CHEBI:29108"/>
    </ligand>
</feature>
<name>H3AT28_LATCH</name>
<comment type="similarity">
    <text evidence="4 15">Belongs to the alkaline ceramidase family.</text>
</comment>
<keyword evidence="6 15" id="KW-0378">Hydrolase</keyword>
<feature type="binding site" evidence="14">
    <location>
        <position position="82"/>
    </location>
    <ligand>
        <name>Zn(2+)</name>
        <dbReference type="ChEBI" id="CHEBI:29105"/>
        <note>catalytic</note>
    </ligand>
</feature>
<dbReference type="eggNOG" id="KOG2329">
    <property type="taxonomic scope" value="Eukaryota"/>
</dbReference>
<feature type="binding site" evidence="13">
    <location>
        <position position="18"/>
    </location>
    <ligand>
        <name>Ca(2+)</name>
        <dbReference type="ChEBI" id="CHEBI:29108"/>
    </ligand>
</feature>
<dbReference type="PANTHER" id="PTHR46139">
    <property type="entry name" value="ALKALINE CERAMIDASE"/>
    <property type="match status" value="1"/>
</dbReference>
<dbReference type="HOGENOM" id="CLU_088280_0_0_1"/>
<dbReference type="AlphaFoldDB" id="H3AT28"/>
<dbReference type="OMA" id="NYKHSEH"/>
<dbReference type="EMBL" id="AFYH01021856">
    <property type="status" value="NOT_ANNOTATED_CDS"/>
    <property type="molecule type" value="Genomic_DNA"/>
</dbReference>
<comment type="function">
    <text evidence="15">Hydrolyzes the sphingolipid ceramide into sphingosine and free fatty acid.</text>
</comment>
<keyword evidence="15" id="KW-0443">Lipid metabolism</keyword>
<dbReference type="Bgee" id="ENSLACG00000011275">
    <property type="expression patterns" value="Expressed in pectoral fin and 3 other cell types or tissues"/>
</dbReference>
<dbReference type="FunCoup" id="H3AT28">
    <property type="interactions" value="248"/>
</dbReference>
<evidence type="ECO:0000256" key="14">
    <source>
        <dbReference type="PIRSR" id="PIRSR608901-2"/>
    </source>
</evidence>
<dbReference type="GO" id="GO:0046872">
    <property type="term" value="F:metal ion binding"/>
    <property type="evidence" value="ECO:0007669"/>
    <property type="project" value="UniProtKB-KW"/>
</dbReference>
<comment type="pathway">
    <text evidence="2">Lipid metabolism; sphingolipid metabolism.</text>
</comment>
<dbReference type="GO" id="GO:0017040">
    <property type="term" value="F:N-acylsphingosine amidohydrolase activity"/>
    <property type="evidence" value="ECO:0007669"/>
    <property type="project" value="UniProtKB-EC"/>
</dbReference>
<proteinExistence type="inferred from homology"/>
<comment type="pathway">
    <text evidence="3">Sphingolipid metabolism.</text>
</comment>
<evidence type="ECO:0000256" key="12">
    <source>
        <dbReference type="ARBA" id="ARBA00049511"/>
    </source>
</evidence>
<dbReference type="GO" id="GO:0005783">
    <property type="term" value="C:endoplasmic reticulum"/>
    <property type="evidence" value="ECO:0007669"/>
    <property type="project" value="TreeGrafter"/>
</dbReference>
<dbReference type="EMBL" id="AFYH01021855">
    <property type="status" value="NOT_ANNOTATED_CDS"/>
    <property type="molecule type" value="Genomic_DNA"/>
</dbReference>
<evidence type="ECO:0000256" key="4">
    <source>
        <dbReference type="ARBA" id="ARBA00009780"/>
    </source>
</evidence>
<evidence type="ECO:0000256" key="11">
    <source>
        <dbReference type="ARBA" id="ARBA00048323"/>
    </source>
</evidence>
<feature type="transmembrane region" description="Helical" evidence="15">
    <location>
        <begin position="33"/>
        <end position="53"/>
    </location>
</feature>
<feature type="transmembrane region" description="Helical" evidence="15">
    <location>
        <begin position="213"/>
        <end position="232"/>
    </location>
</feature>
<evidence type="ECO:0000256" key="9">
    <source>
        <dbReference type="ARBA" id="ARBA00023136"/>
    </source>
</evidence>
<feature type="transmembrane region" description="Helical" evidence="15">
    <location>
        <begin position="65"/>
        <end position="83"/>
    </location>
</feature>
<organism evidence="16 17">
    <name type="scientific">Latimeria chalumnae</name>
    <name type="common">Coelacanth</name>
    <dbReference type="NCBI Taxonomy" id="7897"/>
    <lineage>
        <taxon>Eukaryota</taxon>
        <taxon>Metazoa</taxon>
        <taxon>Chordata</taxon>
        <taxon>Craniata</taxon>
        <taxon>Vertebrata</taxon>
        <taxon>Euteleostomi</taxon>
        <taxon>Coelacanthiformes</taxon>
        <taxon>Coelacanthidae</taxon>
        <taxon>Latimeria</taxon>
    </lineage>
</organism>
<dbReference type="UniPathway" id="UPA00222"/>
<dbReference type="GO" id="GO:0046512">
    <property type="term" value="P:sphingosine biosynthetic process"/>
    <property type="evidence" value="ECO:0007669"/>
    <property type="project" value="TreeGrafter"/>
</dbReference>
<evidence type="ECO:0000256" key="8">
    <source>
        <dbReference type="ARBA" id="ARBA00022989"/>
    </source>
</evidence>
<keyword evidence="9 15" id="KW-0472">Membrane</keyword>
<dbReference type="InterPro" id="IPR008901">
    <property type="entry name" value="ACER"/>
</dbReference>
<keyword evidence="13" id="KW-0479">Metal-binding</keyword>
<reference evidence="16" key="3">
    <citation type="submission" date="2025-09" db="UniProtKB">
        <authorList>
            <consortium name="Ensembl"/>
        </authorList>
    </citation>
    <scope>IDENTIFICATION</scope>
</reference>
<keyword evidence="5 15" id="KW-0812">Transmembrane</keyword>
<evidence type="ECO:0000256" key="15">
    <source>
        <dbReference type="RuleBase" id="RU364079"/>
    </source>
</evidence>
<feature type="transmembrane region" description="Helical" evidence="15">
    <location>
        <begin position="176"/>
        <end position="193"/>
    </location>
</feature>
<dbReference type="EC" id="3.5.1.-" evidence="15"/>
<dbReference type="InParanoid" id="H3AT28"/>
<evidence type="ECO:0000313" key="16">
    <source>
        <dbReference type="Ensembl" id="ENSLACP00000012799.1"/>
    </source>
</evidence>
<feature type="transmembrane region" description="Helical" evidence="15">
    <location>
        <begin position="95"/>
        <end position="111"/>
    </location>
</feature>
<keyword evidence="14" id="KW-0862">Zinc</keyword>
<feature type="binding site" evidence="13">
    <location>
        <position position="19"/>
    </location>
    <ligand>
        <name>Ca(2+)</name>
        <dbReference type="ChEBI" id="CHEBI:29108"/>
    </ligand>
</feature>
<comment type="catalytic activity">
    <reaction evidence="10">
        <text>N-(9Z-octadecenoyl)-sphing-4-enine + H2O = sphing-4-enine + (9Z)-octadecenoate</text>
        <dbReference type="Rhea" id="RHEA:41299"/>
        <dbReference type="ChEBI" id="CHEBI:15377"/>
        <dbReference type="ChEBI" id="CHEBI:30823"/>
        <dbReference type="ChEBI" id="CHEBI:57756"/>
        <dbReference type="ChEBI" id="CHEBI:77996"/>
    </reaction>
    <physiologicalReaction direction="left-to-right" evidence="10">
        <dbReference type="Rhea" id="RHEA:41300"/>
    </physiologicalReaction>
</comment>
<dbReference type="STRING" id="7897.ENSLACP00000012799"/>
<feature type="binding site" evidence="14">
    <location>
        <position position="215"/>
    </location>
    <ligand>
        <name>Zn(2+)</name>
        <dbReference type="ChEBI" id="CHEBI:29105"/>
        <note>catalytic</note>
    </ligand>
</feature>
<evidence type="ECO:0000256" key="13">
    <source>
        <dbReference type="PIRSR" id="PIRSR608901-1"/>
    </source>
</evidence>
<dbReference type="GO" id="GO:0016020">
    <property type="term" value="C:membrane"/>
    <property type="evidence" value="ECO:0007669"/>
    <property type="project" value="UniProtKB-SubCell"/>
</dbReference>
<evidence type="ECO:0000256" key="3">
    <source>
        <dbReference type="ARBA" id="ARBA00004991"/>
    </source>
</evidence>
<feature type="binding site" evidence="14">
    <location>
        <position position="211"/>
    </location>
    <ligand>
        <name>Zn(2+)</name>
        <dbReference type="ChEBI" id="CHEBI:29105"/>
        <note>catalytic</note>
    </ligand>
</feature>
<reference evidence="16" key="2">
    <citation type="submission" date="2025-08" db="UniProtKB">
        <authorList>
            <consortium name="Ensembl"/>
        </authorList>
    </citation>
    <scope>IDENTIFICATION</scope>
</reference>
<dbReference type="PANTHER" id="PTHR46139:SF2">
    <property type="entry name" value="ALKALINE CERAMIDASE 1"/>
    <property type="match status" value="1"/>
</dbReference>
<feature type="binding site" evidence="13">
    <location>
        <position position="23"/>
    </location>
    <ligand>
        <name>Ca(2+)</name>
        <dbReference type="ChEBI" id="CHEBI:29108"/>
    </ligand>
</feature>
<dbReference type="Pfam" id="PF05875">
    <property type="entry name" value="Ceramidase"/>
    <property type="match status" value="1"/>
</dbReference>
<evidence type="ECO:0000256" key="7">
    <source>
        <dbReference type="ARBA" id="ARBA00022919"/>
    </source>
</evidence>
<evidence type="ECO:0000313" key="17">
    <source>
        <dbReference type="Proteomes" id="UP000008672"/>
    </source>
</evidence>
<evidence type="ECO:0000256" key="5">
    <source>
        <dbReference type="ARBA" id="ARBA00022692"/>
    </source>
</evidence>
<dbReference type="Proteomes" id="UP000008672">
    <property type="component" value="Unassembled WGS sequence"/>
</dbReference>
<accession>H3AT28</accession>
<dbReference type="GO" id="GO:0046514">
    <property type="term" value="P:ceramide catabolic process"/>
    <property type="evidence" value="ECO:0007669"/>
    <property type="project" value="TreeGrafter"/>
</dbReference>
<evidence type="ECO:0000256" key="10">
    <source>
        <dbReference type="ARBA" id="ARBA00047401"/>
    </source>
</evidence>
<comment type="cofactor">
    <cofactor evidence="14">
        <name>Zn(2+)</name>
        <dbReference type="ChEBI" id="CHEBI:29105"/>
    </cofactor>
</comment>
<reference evidence="17" key="1">
    <citation type="submission" date="2011-08" db="EMBL/GenBank/DDBJ databases">
        <title>The draft genome of Latimeria chalumnae.</title>
        <authorList>
            <person name="Di Palma F."/>
            <person name="Alfoldi J."/>
            <person name="Johnson J."/>
            <person name="Berlin A."/>
            <person name="Gnerre S."/>
            <person name="Jaffe D."/>
            <person name="MacCallum I."/>
            <person name="Young S."/>
            <person name="Walker B.J."/>
            <person name="Lander E."/>
            <person name="Lindblad-Toh K."/>
        </authorList>
    </citation>
    <scope>NUCLEOTIDE SEQUENCE [LARGE SCALE GENOMIC DNA]</scope>
    <source>
        <strain evidence="17">Wild caught</strain>
    </source>
</reference>
<keyword evidence="7" id="KW-0746">Sphingolipid metabolism</keyword>
<sequence>KHSFKMASVFAYQSSEVDWCEDNYQHSDKVAEFYNTVSSMSFFFFAPVMMYLLHPYARERSQAVHLIWVMVMIVGIFSAYYHMTLSYVGQLLDEIAILWVLAIGYTLWFPRRHFPAFIKSSRSHFAWLVFFTASVSTVMSFAKPTVNAYALNSVTLHILYVLTLEMRSCTDKRIHRLAAVTVGWWLLAISCWLSDRLLCGFWKQINFCYLHSFWHILISIAVAHGTTLFAYFDAIYEIPEAQPEVKYWPSASREIGLPYLAVKNKEKTQKCC</sequence>
<keyword evidence="13" id="KW-0106">Calcium</keyword>
<feature type="transmembrane region" description="Helical" evidence="15">
    <location>
        <begin position="123"/>
        <end position="142"/>
    </location>
</feature>
<protein>
    <recommendedName>
        <fullName evidence="15">Alkaline ceramidase</fullName>
        <ecNumber evidence="15">3.5.1.-</ecNumber>
    </recommendedName>
</protein>
<evidence type="ECO:0000256" key="2">
    <source>
        <dbReference type="ARBA" id="ARBA00004760"/>
    </source>
</evidence>
<comment type="catalytic activity">
    <reaction evidence="11">
        <text>an N-acylsphing-4-enine + H2O = sphing-4-enine + a fatty acid</text>
        <dbReference type="Rhea" id="RHEA:20856"/>
        <dbReference type="ChEBI" id="CHEBI:15377"/>
        <dbReference type="ChEBI" id="CHEBI:28868"/>
        <dbReference type="ChEBI" id="CHEBI:52639"/>
        <dbReference type="ChEBI" id="CHEBI:57756"/>
        <dbReference type="EC" id="3.5.1.23"/>
    </reaction>
    <physiologicalReaction direction="left-to-right" evidence="11">
        <dbReference type="Rhea" id="RHEA:20857"/>
    </physiologicalReaction>
</comment>
<feature type="transmembrane region" description="Helical" evidence="15">
    <location>
        <begin position="148"/>
        <end position="164"/>
    </location>
</feature>
<evidence type="ECO:0000256" key="6">
    <source>
        <dbReference type="ARBA" id="ARBA00022801"/>
    </source>
</evidence>
<dbReference type="EMBL" id="AFYH01021857">
    <property type="status" value="NOT_ANNOTATED_CDS"/>
    <property type="molecule type" value="Genomic_DNA"/>
</dbReference>
<comment type="catalytic activity">
    <reaction evidence="12">
        <text>an N-acylsphinganine + H2O = sphinganine + a fatty acid</text>
        <dbReference type="Rhea" id="RHEA:33551"/>
        <dbReference type="ChEBI" id="CHEBI:15377"/>
        <dbReference type="ChEBI" id="CHEBI:28868"/>
        <dbReference type="ChEBI" id="CHEBI:31488"/>
        <dbReference type="ChEBI" id="CHEBI:57817"/>
    </reaction>
    <physiologicalReaction direction="left-to-right" evidence="12">
        <dbReference type="Rhea" id="RHEA:33552"/>
    </physiologicalReaction>
</comment>
<dbReference type="GeneTree" id="ENSGT00730000110920"/>
<dbReference type="Ensembl" id="ENSLACT00000012893.1">
    <property type="protein sequence ID" value="ENSLACP00000012799.1"/>
    <property type="gene ID" value="ENSLACG00000011275.1"/>
</dbReference>
<evidence type="ECO:0000256" key="1">
    <source>
        <dbReference type="ARBA" id="ARBA00004141"/>
    </source>
</evidence>
<comment type="subcellular location">
    <subcellularLocation>
        <location evidence="1">Membrane</location>
        <topology evidence="1">Multi-pass membrane protein</topology>
    </subcellularLocation>
</comment>
<keyword evidence="8 15" id="KW-1133">Transmembrane helix</keyword>
<gene>
    <name evidence="16" type="primary">ACER1</name>
</gene>